<feature type="binding site" evidence="3">
    <location>
        <position position="190"/>
    </location>
    <ligand>
        <name>Mg(2+)</name>
        <dbReference type="ChEBI" id="CHEBI:18420"/>
    </ligand>
</feature>
<feature type="chain" id="PRO_5039563120" evidence="6">
    <location>
        <begin position="25"/>
        <end position="498"/>
    </location>
</feature>
<feature type="signal peptide" evidence="6">
    <location>
        <begin position="1"/>
        <end position="24"/>
    </location>
</feature>
<feature type="binding site" evidence="3">
    <location>
        <position position="357"/>
    </location>
    <ligand>
        <name>Mg(2+)</name>
        <dbReference type="ChEBI" id="CHEBI:18420"/>
    </ligand>
</feature>
<keyword evidence="3" id="KW-0862">Zinc</keyword>
<feature type="binding site" evidence="3">
    <location>
        <position position="362"/>
    </location>
    <ligand>
        <name>Zn(2+)</name>
        <dbReference type="ChEBI" id="CHEBI:29105"/>
        <label>2</label>
    </ligand>
</feature>
<feature type="binding site" evidence="3">
    <location>
        <position position="405"/>
    </location>
    <ligand>
        <name>Zn(2+)</name>
        <dbReference type="ChEBI" id="CHEBI:29105"/>
        <label>2</label>
    </ligand>
</feature>
<evidence type="ECO:0000256" key="5">
    <source>
        <dbReference type="RuleBase" id="RU003946"/>
    </source>
</evidence>
<evidence type="ECO:0000256" key="4">
    <source>
        <dbReference type="PIRSR" id="PIRSR601952-3"/>
    </source>
</evidence>
<dbReference type="PANTHER" id="PTHR11596">
    <property type="entry name" value="ALKALINE PHOSPHATASE"/>
    <property type="match status" value="1"/>
</dbReference>
<keyword evidence="3" id="KW-0460">Magnesium</keyword>
<feature type="binding site" evidence="3">
    <location>
        <position position="448"/>
    </location>
    <ligand>
        <name>Zn(2+)</name>
        <dbReference type="ChEBI" id="CHEBI:29105"/>
        <label>2</label>
    </ligand>
</feature>
<evidence type="ECO:0000313" key="8">
    <source>
        <dbReference type="Proteomes" id="UP000273119"/>
    </source>
</evidence>
<evidence type="ECO:0000313" key="7">
    <source>
        <dbReference type="EMBL" id="RKW70323.1"/>
    </source>
</evidence>
<reference evidence="7 8" key="1">
    <citation type="submission" date="2018-07" db="EMBL/GenBank/DDBJ databases">
        <title>Arthrobacter sp. nov., isolated from raw cow's milk with high bacterial count.</title>
        <authorList>
            <person name="Hahne J."/>
            <person name="Isele D."/>
            <person name="Lipski A."/>
        </authorList>
    </citation>
    <scope>NUCLEOTIDE SEQUENCE [LARGE SCALE GENOMIC DNA]</scope>
    <source>
        <strain evidence="7 8">JZ R-183</strain>
    </source>
</reference>
<comment type="cofactor">
    <cofactor evidence="3">
        <name>Zn(2+)</name>
        <dbReference type="ChEBI" id="CHEBI:29105"/>
    </cofactor>
    <text evidence="3">Binds 2 Zn(2+) ions.</text>
</comment>
<comment type="cofactor">
    <cofactor evidence="3">
        <name>Mg(2+)</name>
        <dbReference type="ChEBI" id="CHEBI:18420"/>
    </cofactor>
    <text evidence="3">Binds 1 Mg(2+) ion.</text>
</comment>
<keyword evidence="8" id="KW-1185">Reference proteome</keyword>
<dbReference type="InterPro" id="IPR017850">
    <property type="entry name" value="Alkaline_phosphatase_core_sf"/>
</dbReference>
<dbReference type="RefSeq" id="WP_121484976.1">
    <property type="nucleotide sequence ID" value="NZ_QQXL01000004.1"/>
</dbReference>
<dbReference type="Gene3D" id="3.40.720.10">
    <property type="entry name" value="Alkaline Phosphatase, subunit A"/>
    <property type="match status" value="1"/>
</dbReference>
<keyword evidence="3" id="KW-0479">Metal-binding</keyword>
<feature type="binding site" evidence="3">
    <location>
        <position position="366"/>
    </location>
    <ligand>
        <name>Zn(2+)</name>
        <dbReference type="ChEBI" id="CHEBI:29105"/>
        <label>2</label>
    </ligand>
</feature>
<protein>
    <submittedName>
        <fullName evidence="7">Alkaline phosphatase</fullName>
        <ecNumber evidence="7">3.1.3.1</ecNumber>
    </submittedName>
</protein>
<feature type="binding site" evidence="3">
    <location>
        <position position="404"/>
    </location>
    <ligand>
        <name>Zn(2+)</name>
        <dbReference type="ChEBI" id="CHEBI:29105"/>
        <label>2</label>
    </ligand>
</feature>
<dbReference type="GO" id="GO:0004035">
    <property type="term" value="F:alkaline phosphatase activity"/>
    <property type="evidence" value="ECO:0007669"/>
    <property type="project" value="UniProtKB-EC"/>
</dbReference>
<dbReference type="EMBL" id="QQXL01000004">
    <property type="protein sequence ID" value="RKW70323.1"/>
    <property type="molecule type" value="Genomic_DNA"/>
</dbReference>
<feature type="binding site" evidence="3">
    <location>
        <position position="86"/>
    </location>
    <ligand>
        <name>Mg(2+)</name>
        <dbReference type="ChEBI" id="CHEBI:18420"/>
    </ligand>
</feature>
<name>A0A496PII7_9MICC</name>
<dbReference type="NCBIfam" id="NF007810">
    <property type="entry name" value="PRK10518.1"/>
    <property type="match status" value="1"/>
</dbReference>
<comment type="caution">
    <text evidence="7">The sequence shown here is derived from an EMBL/GenBank/DDBJ whole genome shotgun (WGS) entry which is preliminary data.</text>
</comment>
<dbReference type="SUPFAM" id="SSF53649">
    <property type="entry name" value="Alkaline phosphatase-like"/>
    <property type="match status" value="1"/>
</dbReference>
<sequence>MQRTLARTLAVTGVTALLAGGVVAGAAAVTAAPAPQAPAAQARVQPVTDDITKHGGGARTQGDRTEALKQAMNGSKAKNVILLIGDGMGDSEITVARNYEHGAAGRFPGIDALPMTGQYSTYSLDKKNGKPDYVTDSAASGSGWATGTKTYNGAISVDLKGQGQKSLLELAKEKGLRTGNVTTSELQDATPAVQVSHVSQRSCYGPDETTAKCPENALEKGGRGSITEQLIGTRADVTFGGGAKSFDQKAKAGKFKGKTLMEQAQTTGYQVVTNRSGLNRLSVANQKKPVLGLFAPGNLPTDWQGPGATRKGGKEAAVRCTDNPALTSRTPRLQDMTLKAIDLLKKKNKKGFFLQVESASIDKQDHAANPCGQIGETVQLDEAVEAALAFAKKDKNTLVVVTADHAHSSQLVYPGETTLGLTRTLTTNEGQPMTVAYGTADEGGSQMHTGTQLRIAASGPQSANVLGLTDQTDLFFTIQRALKLGKGGAMAQSSSSSR</sequence>
<keyword evidence="4" id="KW-1015">Disulfide bond</keyword>
<proteinExistence type="inferred from homology"/>
<dbReference type="Proteomes" id="UP000273119">
    <property type="component" value="Unassembled WGS sequence"/>
</dbReference>
<accession>A0A496PII7</accession>
<keyword evidence="7" id="KW-0378">Hydrolase</keyword>
<comment type="similarity">
    <text evidence="5">Belongs to the alkaline phosphatase family.</text>
</comment>
<dbReference type="PANTHER" id="PTHR11596:SF5">
    <property type="entry name" value="ALKALINE PHOSPHATASE"/>
    <property type="match status" value="1"/>
</dbReference>
<feature type="binding site" evidence="3">
    <location>
        <position position="188"/>
    </location>
    <ligand>
        <name>Mg(2+)</name>
        <dbReference type="ChEBI" id="CHEBI:18420"/>
    </ligand>
</feature>
<feature type="binding site" evidence="3">
    <location>
        <position position="86"/>
    </location>
    <ligand>
        <name>Zn(2+)</name>
        <dbReference type="ChEBI" id="CHEBI:29105"/>
        <label>2</label>
    </ligand>
</feature>
<dbReference type="AlphaFoldDB" id="A0A496PII7"/>
<evidence type="ECO:0000256" key="6">
    <source>
        <dbReference type="SAM" id="SignalP"/>
    </source>
</evidence>
<gene>
    <name evidence="7" type="ORF">DWQ67_07415</name>
</gene>
<evidence type="ECO:0000256" key="1">
    <source>
        <dbReference type="ARBA" id="ARBA00022553"/>
    </source>
</evidence>
<evidence type="ECO:0000256" key="2">
    <source>
        <dbReference type="PIRSR" id="PIRSR601952-1"/>
    </source>
</evidence>
<dbReference type="PRINTS" id="PR00113">
    <property type="entry name" value="ALKPHPHTASE"/>
</dbReference>
<keyword evidence="6" id="KW-0732">Signal</keyword>
<feature type="active site" description="Phosphoserine intermediate" evidence="2">
    <location>
        <position position="137"/>
    </location>
</feature>
<dbReference type="InterPro" id="IPR001952">
    <property type="entry name" value="Alkaline_phosphatase"/>
</dbReference>
<dbReference type="CDD" id="cd16012">
    <property type="entry name" value="ALP"/>
    <property type="match status" value="1"/>
</dbReference>
<organism evidence="7 8">
    <name type="scientific">Galactobacter caseinivorans</name>
    <dbReference type="NCBI Taxonomy" id="2676123"/>
    <lineage>
        <taxon>Bacteria</taxon>
        <taxon>Bacillati</taxon>
        <taxon>Actinomycetota</taxon>
        <taxon>Actinomycetes</taxon>
        <taxon>Micrococcales</taxon>
        <taxon>Micrococcaceae</taxon>
        <taxon>Galactobacter</taxon>
    </lineage>
</organism>
<feature type="disulfide bond" evidence="4">
    <location>
        <begin position="320"/>
        <end position="371"/>
    </location>
</feature>
<dbReference type="GO" id="GO:0046872">
    <property type="term" value="F:metal ion binding"/>
    <property type="evidence" value="ECO:0007669"/>
    <property type="project" value="UniProtKB-KW"/>
</dbReference>
<dbReference type="Pfam" id="PF00245">
    <property type="entry name" value="Alk_phosphatase"/>
    <property type="match status" value="1"/>
</dbReference>
<dbReference type="SMART" id="SM00098">
    <property type="entry name" value="alkPPc"/>
    <property type="match status" value="1"/>
</dbReference>
<dbReference type="EC" id="3.1.3.1" evidence="7"/>
<feature type="disulfide bond" evidence="4">
    <location>
        <begin position="203"/>
        <end position="213"/>
    </location>
</feature>
<evidence type="ECO:0000256" key="3">
    <source>
        <dbReference type="PIRSR" id="PIRSR601952-2"/>
    </source>
</evidence>
<keyword evidence="1" id="KW-0597">Phosphoprotein</keyword>